<comment type="caution">
    <text evidence="1">The sequence shown here is derived from an EMBL/GenBank/DDBJ whole genome shotgun (WGS) entry which is preliminary data.</text>
</comment>
<reference evidence="1 2" key="1">
    <citation type="submission" date="2020-10" db="EMBL/GenBank/DDBJ databases">
        <authorList>
            <person name="Castelo-Branco R."/>
            <person name="Eusebio N."/>
            <person name="Adriana R."/>
            <person name="Vieira A."/>
            <person name="Brugerolle De Fraissinette N."/>
            <person name="Rezende De Castro R."/>
            <person name="Schneider M.P."/>
            <person name="Vasconcelos V."/>
            <person name="Leao P.N."/>
        </authorList>
    </citation>
    <scope>NUCLEOTIDE SEQUENCE [LARGE SCALE GENOMIC DNA]</scope>
    <source>
        <strain evidence="1 2">LEGE 00250</strain>
    </source>
</reference>
<name>A0ABR9V9N0_9CYAN</name>
<protein>
    <recommendedName>
        <fullName evidence="3">CopG family transcriptional regulator</fullName>
    </recommendedName>
</protein>
<evidence type="ECO:0000313" key="2">
    <source>
        <dbReference type="Proteomes" id="UP000606776"/>
    </source>
</evidence>
<sequence length="58" mass="6593">MPDILTITITPELKAAFLELAQAECISVDSLVVKAIESYILTHKFRAIYPRLFKRISN</sequence>
<dbReference type="EMBL" id="JADEWB010000011">
    <property type="protein sequence ID" value="MBE9235191.1"/>
    <property type="molecule type" value="Genomic_DNA"/>
</dbReference>
<evidence type="ECO:0008006" key="3">
    <source>
        <dbReference type="Google" id="ProtNLM"/>
    </source>
</evidence>
<dbReference type="RefSeq" id="WP_193941892.1">
    <property type="nucleotide sequence ID" value="NZ_JADEWB010000011.1"/>
</dbReference>
<dbReference type="Proteomes" id="UP000606776">
    <property type="component" value="Unassembled WGS sequence"/>
</dbReference>
<evidence type="ECO:0000313" key="1">
    <source>
        <dbReference type="EMBL" id="MBE9235191.1"/>
    </source>
</evidence>
<accession>A0ABR9V9N0</accession>
<keyword evidence="2" id="KW-1185">Reference proteome</keyword>
<gene>
    <name evidence="1" type="ORF">IQ227_03825</name>
</gene>
<proteinExistence type="predicted"/>
<organism evidence="1 2">
    <name type="scientific">Sphaerospermopsis aphanizomenoides LEGE 00250</name>
    <dbReference type="NCBI Taxonomy" id="2777972"/>
    <lineage>
        <taxon>Bacteria</taxon>
        <taxon>Bacillati</taxon>
        <taxon>Cyanobacteriota</taxon>
        <taxon>Cyanophyceae</taxon>
        <taxon>Nostocales</taxon>
        <taxon>Aphanizomenonaceae</taxon>
        <taxon>Sphaerospermopsis</taxon>
        <taxon>Sphaerospermopsis aphanizomenoides</taxon>
    </lineage>
</organism>